<organism evidence="1 2">
    <name type="scientific">Rhizopus stolonifer</name>
    <name type="common">Rhizopus nigricans</name>
    <dbReference type="NCBI Taxonomy" id="4846"/>
    <lineage>
        <taxon>Eukaryota</taxon>
        <taxon>Fungi</taxon>
        <taxon>Fungi incertae sedis</taxon>
        <taxon>Mucoromycota</taxon>
        <taxon>Mucoromycotina</taxon>
        <taxon>Mucoromycetes</taxon>
        <taxon>Mucorales</taxon>
        <taxon>Mucorineae</taxon>
        <taxon>Rhizopodaceae</taxon>
        <taxon>Rhizopus</taxon>
    </lineage>
</organism>
<dbReference type="Proteomes" id="UP000253551">
    <property type="component" value="Unassembled WGS sequence"/>
</dbReference>
<gene>
    <name evidence="1" type="ORF">CU098_009675</name>
</gene>
<keyword evidence="2" id="KW-1185">Reference proteome</keyword>
<accession>A0A367KMW0</accession>
<comment type="caution">
    <text evidence="1">The sequence shown here is derived from an EMBL/GenBank/DDBJ whole genome shotgun (WGS) entry which is preliminary data.</text>
</comment>
<protein>
    <submittedName>
        <fullName evidence="1">Uncharacterized protein</fullName>
    </submittedName>
</protein>
<evidence type="ECO:0000313" key="2">
    <source>
        <dbReference type="Proteomes" id="UP000253551"/>
    </source>
</evidence>
<reference evidence="1 2" key="1">
    <citation type="journal article" date="2018" name="G3 (Bethesda)">
        <title>Phylogenetic and Phylogenomic Definition of Rhizopus Species.</title>
        <authorList>
            <person name="Gryganskyi A.P."/>
            <person name="Golan J."/>
            <person name="Dolatabadi S."/>
            <person name="Mondo S."/>
            <person name="Robb S."/>
            <person name="Idnurm A."/>
            <person name="Muszewska A."/>
            <person name="Steczkiewicz K."/>
            <person name="Masonjones S."/>
            <person name="Liao H.L."/>
            <person name="Gajdeczka M.T."/>
            <person name="Anike F."/>
            <person name="Vuek A."/>
            <person name="Anishchenko I.M."/>
            <person name="Voigt K."/>
            <person name="de Hoog G.S."/>
            <person name="Smith M.E."/>
            <person name="Heitman J."/>
            <person name="Vilgalys R."/>
            <person name="Stajich J.E."/>
        </authorList>
    </citation>
    <scope>NUCLEOTIDE SEQUENCE [LARGE SCALE GENOMIC DNA]</scope>
    <source>
        <strain evidence="1 2">LSU 92-RS-03</strain>
    </source>
</reference>
<sequence length="90" mass="10083">MSKVDSGIQTPPPPYQEIEAPIITPYQSIDMSETETPFSQPIITTRQSIDAPEAFIGNCMLCFCLSMLAVLQVETHVWTNDSKVYYIVNP</sequence>
<dbReference type="AlphaFoldDB" id="A0A367KMW0"/>
<dbReference type="EMBL" id="PJQM01001010">
    <property type="protein sequence ID" value="RCI03460.1"/>
    <property type="molecule type" value="Genomic_DNA"/>
</dbReference>
<name>A0A367KMW0_RHIST</name>
<proteinExistence type="predicted"/>
<evidence type="ECO:0000313" key="1">
    <source>
        <dbReference type="EMBL" id="RCI03460.1"/>
    </source>
</evidence>